<feature type="transmembrane region" description="Helical" evidence="2">
    <location>
        <begin position="149"/>
        <end position="169"/>
    </location>
</feature>
<proteinExistence type="predicted"/>
<dbReference type="AlphaFoldDB" id="A0ABD5VGP3"/>
<dbReference type="Proteomes" id="UP001596395">
    <property type="component" value="Unassembled WGS sequence"/>
</dbReference>
<protein>
    <recommendedName>
        <fullName evidence="5">Zinc-ribbon domain-containing protein</fullName>
    </recommendedName>
</protein>
<evidence type="ECO:0000313" key="3">
    <source>
        <dbReference type="EMBL" id="MFC6952644.1"/>
    </source>
</evidence>
<dbReference type="RefSeq" id="WP_336349603.1">
    <property type="nucleotide sequence ID" value="NZ_JAZAQL010000001.1"/>
</dbReference>
<feature type="transmembrane region" description="Helical" evidence="2">
    <location>
        <begin position="206"/>
        <end position="234"/>
    </location>
</feature>
<keyword evidence="2" id="KW-0812">Transmembrane</keyword>
<evidence type="ECO:0000313" key="4">
    <source>
        <dbReference type="Proteomes" id="UP001596395"/>
    </source>
</evidence>
<evidence type="ECO:0000256" key="1">
    <source>
        <dbReference type="SAM" id="MobiDB-lite"/>
    </source>
</evidence>
<dbReference type="EMBL" id="JBHSXN010000001">
    <property type="protein sequence ID" value="MFC6952644.1"/>
    <property type="molecule type" value="Genomic_DNA"/>
</dbReference>
<feature type="transmembrane region" description="Helical" evidence="2">
    <location>
        <begin position="181"/>
        <end position="200"/>
    </location>
</feature>
<feature type="compositionally biased region" description="Acidic residues" evidence="1">
    <location>
        <begin position="37"/>
        <end position="48"/>
    </location>
</feature>
<gene>
    <name evidence="3" type="ORF">ACFQGB_07180</name>
</gene>
<feature type="transmembrane region" description="Helical" evidence="2">
    <location>
        <begin position="118"/>
        <end position="143"/>
    </location>
</feature>
<sequence length="237" mass="23901">MSDPRCPECGEPVGLTSTYCMHCDAEFDSPANVGDDSAADDGLGSDDPGDAREDPSVPDGSVTPDSVADYGTTGEPDDDYGSTGRADGADATASGTADASTGTGSAAGDADESTLVGLLFRVAAVALTVVVGLVATFVLVVAFGETPALWLPVGLVGLFGVLVGIVVVVRQDSGIDALADALYVTAVSLVVVPIAFFLLVGQGEPLLTRLVVSLVFGFGGGVFAVPVFLVGWWLQPD</sequence>
<feature type="region of interest" description="Disordered" evidence="1">
    <location>
        <begin position="30"/>
        <end position="109"/>
    </location>
</feature>
<keyword evidence="2" id="KW-0472">Membrane</keyword>
<name>A0ABD5VGP3_9EURY</name>
<keyword evidence="4" id="KW-1185">Reference proteome</keyword>
<accession>A0ABD5VGP3</accession>
<feature type="compositionally biased region" description="Low complexity" evidence="1">
    <location>
        <begin position="81"/>
        <end position="108"/>
    </location>
</feature>
<keyword evidence="2" id="KW-1133">Transmembrane helix</keyword>
<comment type="caution">
    <text evidence="3">The sequence shown here is derived from an EMBL/GenBank/DDBJ whole genome shotgun (WGS) entry which is preliminary data.</text>
</comment>
<reference evidence="3 4" key="1">
    <citation type="journal article" date="2019" name="Int. J. Syst. Evol. Microbiol.">
        <title>The Global Catalogue of Microorganisms (GCM) 10K type strain sequencing project: providing services to taxonomists for standard genome sequencing and annotation.</title>
        <authorList>
            <consortium name="The Broad Institute Genomics Platform"/>
            <consortium name="The Broad Institute Genome Sequencing Center for Infectious Disease"/>
            <person name="Wu L."/>
            <person name="Ma J."/>
        </authorList>
    </citation>
    <scope>NUCLEOTIDE SEQUENCE [LARGE SCALE GENOMIC DNA]</scope>
    <source>
        <strain evidence="3 4">GX26</strain>
    </source>
</reference>
<organism evidence="3 4">
    <name type="scientific">Halorubellus litoreus</name>
    <dbReference type="NCBI Taxonomy" id="755308"/>
    <lineage>
        <taxon>Archaea</taxon>
        <taxon>Methanobacteriati</taxon>
        <taxon>Methanobacteriota</taxon>
        <taxon>Stenosarchaea group</taxon>
        <taxon>Halobacteria</taxon>
        <taxon>Halobacteriales</taxon>
        <taxon>Halorubellaceae</taxon>
        <taxon>Halorubellus</taxon>
    </lineage>
</organism>
<evidence type="ECO:0000256" key="2">
    <source>
        <dbReference type="SAM" id="Phobius"/>
    </source>
</evidence>
<evidence type="ECO:0008006" key="5">
    <source>
        <dbReference type="Google" id="ProtNLM"/>
    </source>
</evidence>